<evidence type="ECO:0000256" key="1">
    <source>
        <dbReference type="ARBA" id="ARBA00007734"/>
    </source>
</evidence>
<evidence type="ECO:0000256" key="2">
    <source>
        <dbReference type="SAM" id="MobiDB-lite"/>
    </source>
</evidence>
<sequence>MRSTTCILVLFVGLLFPAIGLAAVRGEVEDGERSTAARSMAPEAISSEAIIAEAQKHFVAGGEHLLKKELEEAAREYQLGLAILAPAVQSHPEDRQLQRVYQHWQAVMNRVSRITALNLLGPERKEAPLESSTRKGLPKRRGEAPSLGEEGEEAEEEVAETVQETILDHLPKLKDFPANLSRELREQVSAKARSARYQVPLMLAPGVLQVIHFYQSTPTGRKIMAYGLRHQGLYREIMAQTLLKEGLPGDLISLAQVESNFWPRAISPAGAVGLWQFMEETGARYGLRRNGWIDERRDPAKSTRAAARYLKDLYRRFGDWYLALAAYNAGENRVEAAMAAGKSRDYWLLCRKGLLPPETRNFVPIFLATMMILEDPAYFGFEAKPLSPPGYQEVKVPFSVNVRKLAELAKIDPKPLYQLNPELNDSTTPPGASPYLLRVPPGTAAQIKKQLSQLRLAASNGSRTGTPAKSGASSRPVTLKRMPTSLHLSGPVLLR</sequence>
<comment type="caution">
    <text evidence="4">The sequence shown here is derived from an EMBL/GenBank/DDBJ whole genome shotgun (WGS) entry which is preliminary data.</text>
</comment>
<proteinExistence type="inferred from homology"/>
<dbReference type="InterPro" id="IPR000189">
    <property type="entry name" value="Transglyc_AS"/>
</dbReference>
<feature type="domain" description="Transglycosylase SLT" evidence="3">
    <location>
        <begin position="250"/>
        <end position="347"/>
    </location>
</feature>
<feature type="region of interest" description="Disordered" evidence="2">
    <location>
        <begin position="457"/>
        <end position="495"/>
    </location>
</feature>
<dbReference type="SUPFAM" id="SSF53955">
    <property type="entry name" value="Lysozyme-like"/>
    <property type="match status" value="1"/>
</dbReference>
<dbReference type="GO" id="GO:0016020">
    <property type="term" value="C:membrane"/>
    <property type="evidence" value="ECO:0007669"/>
    <property type="project" value="InterPro"/>
</dbReference>
<evidence type="ECO:0000313" key="5">
    <source>
        <dbReference type="Proteomes" id="UP000769766"/>
    </source>
</evidence>
<feature type="region of interest" description="Disordered" evidence="2">
    <location>
        <begin position="125"/>
        <end position="153"/>
    </location>
</feature>
<dbReference type="InterPro" id="IPR023346">
    <property type="entry name" value="Lysozyme-like_dom_sf"/>
</dbReference>
<organism evidence="4 5">
    <name type="scientific">Tectimicrobiota bacterium</name>
    <dbReference type="NCBI Taxonomy" id="2528274"/>
    <lineage>
        <taxon>Bacteria</taxon>
        <taxon>Pseudomonadati</taxon>
        <taxon>Nitrospinota/Tectimicrobiota group</taxon>
        <taxon>Candidatus Tectimicrobiota</taxon>
    </lineage>
</organism>
<reference evidence="4" key="1">
    <citation type="submission" date="2020-07" db="EMBL/GenBank/DDBJ databases">
        <title>Huge and variable diversity of episymbiotic CPR bacteria and DPANN archaea in groundwater ecosystems.</title>
        <authorList>
            <person name="He C.Y."/>
            <person name="Keren R."/>
            <person name="Whittaker M."/>
            <person name="Farag I.F."/>
            <person name="Doudna J."/>
            <person name="Cate J.H.D."/>
            <person name="Banfield J.F."/>
        </authorList>
    </citation>
    <scope>NUCLEOTIDE SEQUENCE</scope>
    <source>
        <strain evidence="4">NC_groundwater_672_Ag_B-0.1um_62_36</strain>
    </source>
</reference>
<accession>A0A932FXT4</accession>
<evidence type="ECO:0000313" key="4">
    <source>
        <dbReference type="EMBL" id="MBI2875834.1"/>
    </source>
</evidence>
<dbReference type="InterPro" id="IPR008258">
    <property type="entry name" value="Transglycosylase_SLT_dom_1"/>
</dbReference>
<dbReference type="PANTHER" id="PTHR37423:SF2">
    <property type="entry name" value="MEMBRANE-BOUND LYTIC MUREIN TRANSGLYCOSYLASE C"/>
    <property type="match status" value="1"/>
</dbReference>
<dbReference type="GO" id="GO:0000270">
    <property type="term" value="P:peptidoglycan metabolic process"/>
    <property type="evidence" value="ECO:0007669"/>
    <property type="project" value="InterPro"/>
</dbReference>
<dbReference type="PROSITE" id="PS00922">
    <property type="entry name" value="TRANSGLYCOSYLASE"/>
    <property type="match status" value="1"/>
</dbReference>
<dbReference type="Proteomes" id="UP000769766">
    <property type="component" value="Unassembled WGS sequence"/>
</dbReference>
<gene>
    <name evidence="4" type="ORF">HYY20_03015</name>
</gene>
<dbReference type="CDD" id="cd16894">
    <property type="entry name" value="MltD-like"/>
    <property type="match status" value="1"/>
</dbReference>
<dbReference type="Gene3D" id="1.10.530.10">
    <property type="match status" value="1"/>
</dbReference>
<feature type="compositionally biased region" description="Polar residues" evidence="2">
    <location>
        <begin position="457"/>
        <end position="476"/>
    </location>
</feature>
<comment type="similarity">
    <text evidence="1">Belongs to the transglycosylase Slt family.</text>
</comment>
<evidence type="ECO:0000259" key="3">
    <source>
        <dbReference type="Pfam" id="PF01464"/>
    </source>
</evidence>
<dbReference type="AlphaFoldDB" id="A0A932FXT4"/>
<name>A0A932FXT4_UNCTE</name>
<dbReference type="GO" id="GO:0008933">
    <property type="term" value="F:peptidoglycan lytic transglycosylase activity"/>
    <property type="evidence" value="ECO:0007669"/>
    <property type="project" value="InterPro"/>
</dbReference>
<dbReference type="EMBL" id="JACPRF010000090">
    <property type="protein sequence ID" value="MBI2875834.1"/>
    <property type="molecule type" value="Genomic_DNA"/>
</dbReference>
<dbReference type="PANTHER" id="PTHR37423">
    <property type="entry name" value="SOLUBLE LYTIC MUREIN TRANSGLYCOSYLASE-RELATED"/>
    <property type="match status" value="1"/>
</dbReference>
<dbReference type="Pfam" id="PF01464">
    <property type="entry name" value="SLT"/>
    <property type="match status" value="1"/>
</dbReference>
<protein>
    <submittedName>
        <fullName evidence="4">Lytic transglycosylase domain-containing protein</fullName>
    </submittedName>
</protein>